<sequence>MGPGMMGPGMMGPGMMGPMMGMAALPPGNEKIAMQMHGEMMKAMGDILMKYADKIQIPAPPAAPASPAR</sequence>
<accession>A0A261UQI4</accession>
<dbReference type="OrthoDB" id="8641977at2"/>
<dbReference type="AlphaFoldDB" id="A0A261UQI4"/>
<organism evidence="1 2">
    <name type="scientific">Bordetella genomosp. 11</name>
    <dbReference type="NCBI Taxonomy" id="1416808"/>
    <lineage>
        <taxon>Bacteria</taxon>
        <taxon>Pseudomonadati</taxon>
        <taxon>Pseudomonadota</taxon>
        <taxon>Betaproteobacteria</taxon>
        <taxon>Burkholderiales</taxon>
        <taxon>Alcaligenaceae</taxon>
        <taxon>Bordetella</taxon>
    </lineage>
</organism>
<reference evidence="2" key="1">
    <citation type="submission" date="2017-05" db="EMBL/GenBank/DDBJ databases">
        <title>Complete and WGS of Bordetella genogroups.</title>
        <authorList>
            <person name="Spilker T."/>
            <person name="Lipuma J."/>
        </authorList>
    </citation>
    <scope>NUCLEOTIDE SEQUENCE [LARGE SCALE GENOMIC DNA]</scope>
    <source>
        <strain evidence="2">AU8856</strain>
    </source>
</reference>
<protein>
    <submittedName>
        <fullName evidence="1">Uncharacterized protein</fullName>
    </submittedName>
</protein>
<name>A0A261UQI4_9BORD</name>
<proteinExistence type="predicted"/>
<evidence type="ECO:0000313" key="2">
    <source>
        <dbReference type="Proteomes" id="UP000215767"/>
    </source>
</evidence>
<keyword evidence="2" id="KW-1185">Reference proteome</keyword>
<comment type="caution">
    <text evidence="1">The sequence shown here is derived from an EMBL/GenBank/DDBJ whole genome shotgun (WGS) entry which is preliminary data.</text>
</comment>
<gene>
    <name evidence="1" type="ORF">CAL28_22640</name>
</gene>
<dbReference type="Proteomes" id="UP000215767">
    <property type="component" value="Unassembled WGS sequence"/>
</dbReference>
<evidence type="ECO:0000313" key="1">
    <source>
        <dbReference type="EMBL" id="OZI63530.1"/>
    </source>
</evidence>
<dbReference type="EMBL" id="NEVS01000004">
    <property type="protein sequence ID" value="OZI63530.1"/>
    <property type="molecule type" value="Genomic_DNA"/>
</dbReference>